<dbReference type="AlphaFoldDB" id="A0A8J8FH64"/>
<dbReference type="RefSeq" id="WP_171610001.1">
    <property type="nucleotide sequence ID" value="NZ_WHPF01000030.1"/>
</dbReference>
<evidence type="ECO:0000313" key="1">
    <source>
        <dbReference type="EMBL" id="NNV58046.1"/>
    </source>
</evidence>
<gene>
    <name evidence="1" type="ORF">GD597_21485</name>
</gene>
<accession>A0A8J8FH64</accession>
<reference evidence="1" key="1">
    <citation type="submission" date="2019-10" db="EMBL/GenBank/DDBJ databases">
        <title>Draft genome sequence of Panacibacter sp. KCS-6.</title>
        <authorList>
            <person name="Yim K.J."/>
        </authorList>
    </citation>
    <scope>NUCLEOTIDE SEQUENCE</scope>
    <source>
        <strain evidence="1">KCS-6</strain>
    </source>
</reference>
<name>A0A8J8FH64_9BACT</name>
<evidence type="ECO:0000313" key="2">
    <source>
        <dbReference type="Proteomes" id="UP000598971"/>
    </source>
</evidence>
<protein>
    <submittedName>
        <fullName evidence="1">Uncharacterized protein</fullName>
    </submittedName>
</protein>
<feature type="non-terminal residue" evidence="1">
    <location>
        <position position="209"/>
    </location>
</feature>
<keyword evidence="2" id="KW-1185">Reference proteome</keyword>
<dbReference type="EMBL" id="WHPF01000030">
    <property type="protein sequence ID" value="NNV58046.1"/>
    <property type="molecule type" value="Genomic_DNA"/>
</dbReference>
<dbReference type="Proteomes" id="UP000598971">
    <property type="component" value="Unassembled WGS sequence"/>
</dbReference>
<organism evidence="1 2">
    <name type="scientific">Limnovirga soli</name>
    <dbReference type="NCBI Taxonomy" id="2656915"/>
    <lineage>
        <taxon>Bacteria</taxon>
        <taxon>Pseudomonadati</taxon>
        <taxon>Bacteroidota</taxon>
        <taxon>Chitinophagia</taxon>
        <taxon>Chitinophagales</taxon>
        <taxon>Chitinophagaceae</taxon>
        <taxon>Limnovirga</taxon>
    </lineage>
</organism>
<comment type="caution">
    <text evidence="1">The sequence shown here is derived from an EMBL/GenBank/DDBJ whole genome shotgun (WGS) entry which is preliminary data.</text>
</comment>
<sequence>MPKQKATRQYSMADGNLKQLADALKTSINRDLADFATRNITAANLTALQTLIDTFDETTTDEELLGMVTDATNAKDAIANNIRTAVRPIRNMAETAYGTTGKYNTFGFDGLSELTDADLYRLARRVVRVGNKLLAELAAQGLTAAQLTNIDTLATSFDTAIDAIENAVENRDLETQDRILKGNALWTEMSRLASIGRSLYEDTDEAKYN</sequence>
<proteinExistence type="predicted"/>